<evidence type="ECO:0000259" key="2">
    <source>
        <dbReference type="Pfam" id="PF09822"/>
    </source>
</evidence>
<reference evidence="3 4" key="1">
    <citation type="submission" date="2023-08" db="EMBL/GenBank/DDBJ databases">
        <title>The draft genome sequence of Paracraurococcus sp. LOR1-02.</title>
        <authorList>
            <person name="Kingkaew E."/>
            <person name="Tanasupawat S."/>
        </authorList>
    </citation>
    <scope>NUCLEOTIDE SEQUENCE [LARGE SCALE GENOMIC DNA]</scope>
    <source>
        <strain evidence="3 4">LOR1-02</strain>
    </source>
</reference>
<protein>
    <submittedName>
        <fullName evidence="3">Gldg family protein</fullName>
    </submittedName>
</protein>
<gene>
    <name evidence="3" type="ORF">Q7A36_02095</name>
</gene>
<dbReference type="RefSeq" id="WP_305101989.1">
    <property type="nucleotide sequence ID" value="NZ_JAUTWS010000002.1"/>
</dbReference>
<feature type="domain" description="ABC-type uncharacterised transport system" evidence="2">
    <location>
        <begin position="186"/>
        <end position="440"/>
    </location>
</feature>
<comment type="caution">
    <text evidence="3">The sequence shown here is derived from an EMBL/GenBank/DDBJ whole genome shotgun (WGS) entry which is preliminary data.</text>
</comment>
<keyword evidence="1" id="KW-0812">Transmembrane</keyword>
<accession>A0ABT9DT93</accession>
<dbReference type="Proteomes" id="UP001243009">
    <property type="component" value="Unassembled WGS sequence"/>
</dbReference>
<sequence length="510" mass="55475">MEHGDLDWGAMLRVAGWLLAILLLFAAGLRLPLQTGLGPWRGRLYSAAVILAGIAVAVLANVALTLNDVHIDLTREKAYTPSSAALRAIEELRTEVSLTYFYRTQDAEGRRARDLLQVMARRNPLLKVTTVDPDREPALARLQGIRLYNAAVIEAEGRRVLVQGTDETEIALGIQRALRGRAVTACFLEGHGELPMDNFEFHTHLEGTAGHSHDDASSQVIEMPGHGIGRLRRALESQGYEARRLILATQREVPRDCTLLIDANPRTTFLPAESLALRRYLEGGGAALLLFDLGFAPEPELARLLADLGLRAEQEVVIDPLSHYSTDAEMVAVAGYDPHPVTRGVSLTFYPGIRPFTPLPLPARLRAFPLLQSSRDSYTHAVGAVASRLVEGEPAGDAPQATPQPGPRLLGAAVEGSLAEASPPMRAVVIGDGDFASNSFFPYMANSDLLLGAVRWLAREERTTAVATRIPVPPLIALTGRQLTAVFVIAVLLMPLSVVLLGVLVWWRRR</sequence>
<feature type="transmembrane region" description="Helical" evidence="1">
    <location>
        <begin position="45"/>
        <end position="66"/>
    </location>
</feature>
<feature type="transmembrane region" description="Helical" evidence="1">
    <location>
        <begin position="483"/>
        <end position="507"/>
    </location>
</feature>
<evidence type="ECO:0000313" key="3">
    <source>
        <dbReference type="EMBL" id="MDO9707116.1"/>
    </source>
</evidence>
<evidence type="ECO:0000256" key="1">
    <source>
        <dbReference type="SAM" id="Phobius"/>
    </source>
</evidence>
<dbReference type="EMBL" id="JAUTWS010000002">
    <property type="protein sequence ID" value="MDO9707116.1"/>
    <property type="molecule type" value="Genomic_DNA"/>
</dbReference>
<organism evidence="3 4">
    <name type="scientific">Paracraurococcus lichenis</name>
    <dbReference type="NCBI Taxonomy" id="3064888"/>
    <lineage>
        <taxon>Bacteria</taxon>
        <taxon>Pseudomonadati</taxon>
        <taxon>Pseudomonadota</taxon>
        <taxon>Alphaproteobacteria</taxon>
        <taxon>Acetobacterales</taxon>
        <taxon>Roseomonadaceae</taxon>
        <taxon>Paracraurococcus</taxon>
    </lineage>
</organism>
<proteinExistence type="predicted"/>
<feature type="transmembrane region" description="Helical" evidence="1">
    <location>
        <begin position="14"/>
        <end position="33"/>
    </location>
</feature>
<keyword evidence="1" id="KW-1133">Transmembrane helix</keyword>
<keyword evidence="1" id="KW-0472">Membrane</keyword>
<keyword evidence="4" id="KW-1185">Reference proteome</keyword>
<dbReference type="InterPro" id="IPR019196">
    <property type="entry name" value="ABC_transp_unknown"/>
</dbReference>
<name>A0ABT9DT93_9PROT</name>
<evidence type="ECO:0000313" key="4">
    <source>
        <dbReference type="Proteomes" id="UP001243009"/>
    </source>
</evidence>
<dbReference type="Pfam" id="PF09822">
    <property type="entry name" value="ABC_transp_aux"/>
    <property type="match status" value="1"/>
</dbReference>